<dbReference type="Proteomes" id="UP000637074">
    <property type="component" value="Unassembled WGS sequence"/>
</dbReference>
<evidence type="ECO:0000313" key="2">
    <source>
        <dbReference type="Proteomes" id="UP000637074"/>
    </source>
</evidence>
<keyword evidence="2" id="KW-1185">Reference proteome</keyword>
<comment type="caution">
    <text evidence="1">The sequence shown here is derived from an EMBL/GenBank/DDBJ whole genome shotgun (WGS) entry which is preliminary data.</text>
</comment>
<name>A0ABQ3N3X4_9BACI</name>
<evidence type="ECO:0000313" key="1">
    <source>
        <dbReference type="EMBL" id="GHH99339.1"/>
    </source>
</evidence>
<evidence type="ECO:0008006" key="3">
    <source>
        <dbReference type="Google" id="ProtNLM"/>
    </source>
</evidence>
<accession>A0ABQ3N3X4</accession>
<sequence length="79" mass="8717">MNIFFELHKDIPREGPGDNESTRKAYQMIEKFVDKPSILDIGCGPGMQTLVLAAITDGTIVATDITEGFLEVFIKESGR</sequence>
<dbReference type="Gene3D" id="3.40.50.150">
    <property type="entry name" value="Vaccinia Virus protein VP39"/>
    <property type="match status" value="1"/>
</dbReference>
<gene>
    <name evidence="1" type="ORF">AM1BK_28820</name>
</gene>
<dbReference type="CDD" id="cd02440">
    <property type="entry name" value="AdoMet_MTases"/>
    <property type="match status" value="1"/>
</dbReference>
<dbReference type="RefSeq" id="WP_223282709.1">
    <property type="nucleotide sequence ID" value="NZ_BNDS01000011.1"/>
</dbReference>
<protein>
    <recommendedName>
        <fullName evidence="3">Methyltransferase domain-containing protein</fullName>
    </recommendedName>
</protein>
<dbReference type="EMBL" id="BNDS01000011">
    <property type="protein sequence ID" value="GHH99339.1"/>
    <property type="molecule type" value="Genomic_DNA"/>
</dbReference>
<dbReference type="SUPFAM" id="SSF53335">
    <property type="entry name" value="S-adenosyl-L-methionine-dependent methyltransferases"/>
    <property type="match status" value="1"/>
</dbReference>
<reference evidence="1 2" key="1">
    <citation type="journal article" date="2022" name="Int. J. Syst. Evol. Microbiol.">
        <title>Neobacillus kokaensis sp. nov., isolated from soil.</title>
        <authorList>
            <person name="Yuki K."/>
            <person name="Matsubara H."/>
            <person name="Yamaguchi S."/>
        </authorList>
    </citation>
    <scope>NUCLEOTIDE SEQUENCE [LARGE SCALE GENOMIC DNA]</scope>
    <source>
        <strain evidence="1 2">LOB 377</strain>
    </source>
</reference>
<dbReference type="InterPro" id="IPR029063">
    <property type="entry name" value="SAM-dependent_MTases_sf"/>
</dbReference>
<proteinExistence type="predicted"/>
<organism evidence="1 2">
    <name type="scientific">Neobacillus kokaensis</name>
    <dbReference type="NCBI Taxonomy" id="2759023"/>
    <lineage>
        <taxon>Bacteria</taxon>
        <taxon>Bacillati</taxon>
        <taxon>Bacillota</taxon>
        <taxon>Bacilli</taxon>
        <taxon>Bacillales</taxon>
        <taxon>Bacillaceae</taxon>
        <taxon>Neobacillus</taxon>
    </lineage>
</organism>